<evidence type="ECO:0000313" key="1">
    <source>
        <dbReference type="EMBL" id="NTY62166.1"/>
    </source>
</evidence>
<protein>
    <recommendedName>
        <fullName evidence="3">DUF222 domain-containing protein</fullName>
    </recommendedName>
</protein>
<evidence type="ECO:0000313" key="2">
    <source>
        <dbReference type="Proteomes" id="UP000708347"/>
    </source>
</evidence>
<organism evidence="1 2">
    <name type="scientific">Mycolicibacterium sphagni</name>
    <dbReference type="NCBI Taxonomy" id="1786"/>
    <lineage>
        <taxon>Bacteria</taxon>
        <taxon>Bacillati</taxon>
        <taxon>Actinomycetota</taxon>
        <taxon>Actinomycetes</taxon>
        <taxon>Mycobacteriales</taxon>
        <taxon>Mycobacteriaceae</taxon>
        <taxon>Mycolicibacterium</taxon>
    </lineage>
</organism>
<proteinExistence type="predicted"/>
<reference evidence="1 2" key="1">
    <citation type="submission" date="2019-05" db="EMBL/GenBank/DDBJ databases">
        <title>Mycolicibacterium sphagni ENV482 genome assembly.</title>
        <authorList>
            <person name="Chen W."/>
            <person name="Faulkner N.W."/>
            <person name="Hyman M.R."/>
        </authorList>
    </citation>
    <scope>NUCLEOTIDE SEQUENCE [LARGE SCALE GENOMIC DNA]</scope>
    <source>
        <strain evidence="1 2">ENV482</strain>
    </source>
</reference>
<sequence>MDSEPEQLPRSTYVAGSAAVQEILDRNVQVEHRVGGVVRDVENLRCRVASDDEDVVAEVDGLQRLTDLYLEPGVQRQYRPAQLAALISETVLATGHLAREEAAGIRARYFLSTDSPDD</sequence>
<dbReference type="EMBL" id="VBSB01000014">
    <property type="protein sequence ID" value="NTY62166.1"/>
    <property type="molecule type" value="Genomic_DNA"/>
</dbReference>
<name>A0ABX2JWN2_9MYCO</name>
<evidence type="ECO:0008006" key="3">
    <source>
        <dbReference type="Google" id="ProtNLM"/>
    </source>
</evidence>
<accession>A0ABX2JWN2</accession>
<dbReference type="RefSeq" id="WP_174399894.1">
    <property type="nucleotide sequence ID" value="NZ_VBSB01000014.1"/>
</dbReference>
<dbReference type="Proteomes" id="UP000708347">
    <property type="component" value="Unassembled WGS sequence"/>
</dbReference>
<comment type="caution">
    <text evidence="1">The sequence shown here is derived from an EMBL/GenBank/DDBJ whole genome shotgun (WGS) entry which is preliminary data.</text>
</comment>
<gene>
    <name evidence="1" type="ORF">FEG63_21730</name>
</gene>
<keyword evidence="2" id="KW-1185">Reference proteome</keyword>